<feature type="transmembrane region" description="Helical" evidence="10">
    <location>
        <begin position="109"/>
        <end position="136"/>
    </location>
</feature>
<evidence type="ECO:0000256" key="7">
    <source>
        <dbReference type="ARBA" id="ARBA00023065"/>
    </source>
</evidence>
<keyword evidence="2" id="KW-0813">Transport</keyword>
<dbReference type="STRING" id="408074.SAMN05660909_04348"/>
<feature type="transmembrane region" description="Helical" evidence="10">
    <location>
        <begin position="442"/>
        <end position="463"/>
    </location>
</feature>
<dbReference type="Pfam" id="PF13244">
    <property type="entry name" value="MbhD"/>
    <property type="match status" value="1"/>
</dbReference>
<feature type="transmembrane region" description="Helical" evidence="10">
    <location>
        <begin position="265"/>
        <end position="283"/>
    </location>
</feature>
<feature type="transmembrane region" description="Helical" evidence="10">
    <location>
        <begin position="295"/>
        <end position="313"/>
    </location>
</feature>
<feature type="domain" description="NADH-Ubiquinone oxidoreductase (complex I) chain 5 N-terminal" evidence="12">
    <location>
        <begin position="62"/>
        <end position="107"/>
    </location>
</feature>
<dbReference type="PANTHER" id="PTHR43373">
    <property type="entry name" value="NA(+)/H(+) ANTIPORTER SUBUNIT"/>
    <property type="match status" value="1"/>
</dbReference>
<dbReference type="Pfam" id="PF00361">
    <property type="entry name" value="Proton_antipo_M"/>
    <property type="match status" value="1"/>
</dbReference>
<dbReference type="AlphaFoldDB" id="A0A1H4FES7"/>
<evidence type="ECO:0000256" key="5">
    <source>
        <dbReference type="ARBA" id="ARBA00022692"/>
    </source>
</evidence>
<feature type="transmembrane region" description="Helical" evidence="10">
    <location>
        <begin position="593"/>
        <end position="612"/>
    </location>
</feature>
<feature type="transmembrane region" description="Helical" evidence="10">
    <location>
        <begin position="680"/>
        <end position="699"/>
    </location>
</feature>
<feature type="transmembrane region" description="Helical" evidence="10">
    <location>
        <begin position="202"/>
        <end position="227"/>
    </location>
</feature>
<feature type="domain" description="MrpA C-terminal/MbhE" evidence="14">
    <location>
        <begin position="681"/>
        <end position="759"/>
    </location>
</feature>
<feature type="transmembrane region" description="Helical" evidence="10">
    <location>
        <begin position="740"/>
        <end position="758"/>
    </location>
</feature>
<keyword evidence="6 10" id="KW-1133">Transmembrane helix</keyword>
<evidence type="ECO:0000259" key="14">
    <source>
        <dbReference type="Pfam" id="PF20501"/>
    </source>
</evidence>
<dbReference type="Proteomes" id="UP000199656">
    <property type="component" value="Unassembled WGS sequence"/>
</dbReference>
<feature type="transmembrane region" description="Helical" evidence="10">
    <location>
        <begin position="74"/>
        <end position="97"/>
    </location>
</feature>
<feature type="domain" description="NADH:quinone oxidoreductase/Mrp antiporter transmembrane" evidence="11">
    <location>
        <begin position="123"/>
        <end position="406"/>
    </location>
</feature>
<dbReference type="InterPro" id="IPR025383">
    <property type="entry name" value="MrpA_C/MbhD"/>
</dbReference>
<dbReference type="GO" id="GO:0005886">
    <property type="term" value="C:plasma membrane"/>
    <property type="evidence" value="ECO:0007669"/>
    <property type="project" value="UniProtKB-SubCell"/>
</dbReference>
<feature type="transmembrane region" description="Helical" evidence="10">
    <location>
        <begin position="398"/>
        <end position="421"/>
    </location>
</feature>
<keyword evidence="4" id="KW-1003">Cell membrane</keyword>
<dbReference type="InterPro" id="IPR001750">
    <property type="entry name" value="ND/Mrp_TM"/>
</dbReference>
<evidence type="ECO:0000256" key="1">
    <source>
        <dbReference type="ARBA" id="ARBA00004651"/>
    </source>
</evidence>
<evidence type="ECO:0000313" key="15">
    <source>
        <dbReference type="EMBL" id="SEA95681.1"/>
    </source>
</evidence>
<keyword evidence="5 9" id="KW-0812">Transmembrane</keyword>
<dbReference type="Pfam" id="PF00662">
    <property type="entry name" value="Proton_antipo_N"/>
    <property type="match status" value="1"/>
</dbReference>
<dbReference type="RefSeq" id="WP_089764162.1">
    <property type="nucleotide sequence ID" value="NZ_BKAT01000043.1"/>
</dbReference>
<feature type="transmembrane region" description="Helical" evidence="10">
    <location>
        <begin position="649"/>
        <end position="668"/>
    </location>
</feature>
<evidence type="ECO:0000256" key="9">
    <source>
        <dbReference type="RuleBase" id="RU000320"/>
    </source>
</evidence>
<dbReference type="InterPro" id="IPR001516">
    <property type="entry name" value="Proton_antipo_N"/>
</dbReference>
<keyword evidence="16" id="KW-1185">Reference proteome</keyword>
<gene>
    <name evidence="15" type="ORF">SAMN05660909_04348</name>
</gene>
<dbReference type="GO" id="GO:0015297">
    <property type="term" value="F:antiporter activity"/>
    <property type="evidence" value="ECO:0007669"/>
    <property type="project" value="UniProtKB-KW"/>
</dbReference>
<dbReference type="GO" id="GO:0006811">
    <property type="term" value="P:monoatomic ion transport"/>
    <property type="evidence" value="ECO:0007669"/>
    <property type="project" value="UniProtKB-KW"/>
</dbReference>
<keyword evidence="3" id="KW-0050">Antiport</keyword>
<comment type="subcellular location">
    <subcellularLocation>
        <location evidence="1">Cell membrane</location>
        <topology evidence="1">Multi-pass membrane protein</topology>
    </subcellularLocation>
    <subcellularLocation>
        <location evidence="9">Membrane</location>
        <topology evidence="9">Multi-pass membrane protein</topology>
    </subcellularLocation>
</comment>
<evidence type="ECO:0000256" key="6">
    <source>
        <dbReference type="ARBA" id="ARBA00022989"/>
    </source>
</evidence>
<organism evidence="15 16">
    <name type="scientific">Chitinophaga terrae</name>
    <name type="common">ex Kim and Jung 2007</name>
    <dbReference type="NCBI Taxonomy" id="408074"/>
    <lineage>
        <taxon>Bacteria</taxon>
        <taxon>Pseudomonadati</taxon>
        <taxon>Bacteroidota</taxon>
        <taxon>Chitinophagia</taxon>
        <taxon>Chitinophagales</taxon>
        <taxon>Chitinophagaceae</taxon>
        <taxon>Chitinophaga</taxon>
    </lineage>
</organism>
<name>A0A1H4FES7_9BACT</name>
<keyword evidence="7" id="KW-0406">Ion transport</keyword>
<dbReference type="Pfam" id="PF20501">
    <property type="entry name" value="MbhE"/>
    <property type="match status" value="1"/>
</dbReference>
<evidence type="ECO:0000313" key="16">
    <source>
        <dbReference type="Proteomes" id="UP000199656"/>
    </source>
</evidence>
<reference evidence="16" key="1">
    <citation type="submission" date="2016-10" db="EMBL/GenBank/DDBJ databases">
        <authorList>
            <person name="Varghese N."/>
            <person name="Submissions S."/>
        </authorList>
    </citation>
    <scope>NUCLEOTIDE SEQUENCE [LARGE SCALE GENOMIC DNA]</scope>
    <source>
        <strain evidence="16">DSM 23920</strain>
    </source>
</reference>
<evidence type="ECO:0000259" key="13">
    <source>
        <dbReference type="Pfam" id="PF13244"/>
    </source>
</evidence>
<dbReference type="EMBL" id="FNRL01000024">
    <property type="protein sequence ID" value="SEA95681.1"/>
    <property type="molecule type" value="Genomic_DNA"/>
</dbReference>
<dbReference type="PRINTS" id="PR01434">
    <property type="entry name" value="NADHDHGNASE5"/>
</dbReference>
<feature type="domain" description="MrpA C-terminal/MbhD" evidence="13">
    <location>
        <begin position="606"/>
        <end position="669"/>
    </location>
</feature>
<dbReference type="NCBIfam" id="NF009287">
    <property type="entry name" value="PRK12647.1"/>
    <property type="match status" value="1"/>
</dbReference>
<evidence type="ECO:0000259" key="11">
    <source>
        <dbReference type="Pfam" id="PF00361"/>
    </source>
</evidence>
<sequence>MIIAVLSGFFFAIIALLSGKPIRKNMGWIPALLPLTLFIYFFSLLPALASGPLRFKYEWVPSMGVNADMKLDGLSMLFCLLITGIGTGVFLYASYYLKGHQYLNRFFCYLSIFMAAMLGMVLADNLVLLFVFWELTSISSFFLIGFNNEEKISRRNALMALTITGAGGFLLMAGCILIGSASGTYSINSLLASAGNLQQHTLYGWMLLFIFAGAFTKSAQFPFHFWLPGAMVAPTPVSAYLHSATMVKAGIYLLARFTPILGHTAPWNITLMIVGGITMLYSAFHSLQRTDLKEILAYSTIAALGILVFLLGVGTDAALLAAAAFILVHALYKAALFMVAGILDHETGTRHVGLLRGLGKVMWPVATAGLLAALSSAGVPLTYGFIGKDLIYEATLHAPSFAVLLTAVAVLTNIFVLYAGFQAGIRPFAGELPQQYRQLHLPGWRLWIPPLVLALLGVVFGLLPSLTDEALIRQVYTSIGGQGTLPPLKIWHGFNTVLLLSGITLVAGCLLYFLYAPSAAFRPLTDKWQHFSPEAITIKCSRAFLKFSNWYTNLFHSGYLRAYVSIIIIFITCLLGLKLVLDVKVYFDIKTNISGIRLYDAVVFAIILAAIWKSVSTSSRINAVASLSVVGYCICLLFVIYSAPDLAMTQFTIDTLTVVLFVLVLFRLPPFLKINDRKVILRDAVLAALFGAVISIIALEAMNEPTTKEISRFYAENAYVMAKGKNVVNVMLVDFRGFDTLVEITVLTIAALGVYSLMKLRVNSTTKE</sequence>
<dbReference type="OrthoDB" id="9807568at2"/>
<evidence type="ECO:0000256" key="4">
    <source>
        <dbReference type="ARBA" id="ARBA00022475"/>
    </source>
</evidence>
<feature type="transmembrane region" description="Helical" evidence="10">
    <location>
        <begin position="363"/>
        <end position="386"/>
    </location>
</feature>
<keyword evidence="8 10" id="KW-0472">Membrane</keyword>
<evidence type="ECO:0000256" key="10">
    <source>
        <dbReference type="SAM" id="Phobius"/>
    </source>
</evidence>
<feature type="transmembrane region" description="Helical" evidence="10">
    <location>
        <begin position="319"/>
        <end position="343"/>
    </location>
</feature>
<feature type="transmembrane region" description="Helical" evidence="10">
    <location>
        <begin position="624"/>
        <end position="643"/>
    </location>
</feature>
<feature type="transmembrane region" description="Helical" evidence="10">
    <location>
        <begin position="157"/>
        <end position="182"/>
    </location>
</feature>
<proteinExistence type="predicted"/>
<feature type="transmembrane region" description="Helical" evidence="10">
    <location>
        <begin position="494"/>
        <end position="515"/>
    </location>
</feature>
<evidence type="ECO:0000259" key="12">
    <source>
        <dbReference type="Pfam" id="PF00662"/>
    </source>
</evidence>
<accession>A0A1H4FES7</accession>
<dbReference type="InterPro" id="IPR046806">
    <property type="entry name" value="MrpA_C/MbhE"/>
</dbReference>
<dbReference type="PANTHER" id="PTHR43373:SF1">
    <property type="entry name" value="NA(+)_H(+) ANTIPORTER SUBUNIT A"/>
    <property type="match status" value="1"/>
</dbReference>
<feature type="transmembrane region" description="Helical" evidence="10">
    <location>
        <begin position="29"/>
        <end position="53"/>
    </location>
</feature>
<evidence type="ECO:0000256" key="8">
    <source>
        <dbReference type="ARBA" id="ARBA00023136"/>
    </source>
</evidence>
<evidence type="ECO:0000256" key="2">
    <source>
        <dbReference type="ARBA" id="ARBA00022448"/>
    </source>
</evidence>
<evidence type="ECO:0000256" key="3">
    <source>
        <dbReference type="ARBA" id="ARBA00022449"/>
    </source>
</evidence>
<feature type="transmembrane region" description="Helical" evidence="10">
    <location>
        <begin position="562"/>
        <end position="581"/>
    </location>
</feature>
<protein>
    <submittedName>
        <fullName evidence="15">Multisubunit sodium/proton antiporter, MrpA subunit (TC 2.A.63.1)</fullName>
    </submittedName>
</protein>
<dbReference type="InterPro" id="IPR050616">
    <property type="entry name" value="CPA3_Na-H_Antiporter_A"/>
</dbReference>